<sequence length="62" mass="6958">TYRAYLGDDRTTVVDRIEGLEMKRVTLGGATAEGELTFAEIATQAFPRRTYDLDTYPGLWNA</sequence>
<keyword evidence="2" id="KW-1185">Reference proteome</keyword>
<name>A0A1I2XQ56_9HYPH</name>
<evidence type="ECO:0000313" key="1">
    <source>
        <dbReference type="EMBL" id="SFH14836.1"/>
    </source>
</evidence>
<dbReference type="RefSeq" id="WP_177232482.1">
    <property type="nucleotide sequence ID" value="NZ_FOPM01000054.1"/>
</dbReference>
<organism evidence="1 2">
    <name type="scientific">Methylobacterium gossipiicola</name>
    <dbReference type="NCBI Taxonomy" id="582675"/>
    <lineage>
        <taxon>Bacteria</taxon>
        <taxon>Pseudomonadati</taxon>
        <taxon>Pseudomonadota</taxon>
        <taxon>Alphaproteobacteria</taxon>
        <taxon>Hyphomicrobiales</taxon>
        <taxon>Methylobacteriaceae</taxon>
        <taxon>Methylobacterium</taxon>
    </lineage>
</organism>
<reference evidence="2" key="1">
    <citation type="submission" date="2016-10" db="EMBL/GenBank/DDBJ databases">
        <authorList>
            <person name="Varghese N."/>
            <person name="Submissions S."/>
        </authorList>
    </citation>
    <scope>NUCLEOTIDE SEQUENCE [LARGE SCALE GENOMIC DNA]</scope>
    <source>
        <strain evidence="2">Gh-105</strain>
    </source>
</reference>
<proteinExistence type="predicted"/>
<accession>A0A1I2XQ56</accession>
<dbReference type="Proteomes" id="UP000199229">
    <property type="component" value="Unassembled WGS sequence"/>
</dbReference>
<evidence type="ECO:0000313" key="2">
    <source>
        <dbReference type="Proteomes" id="UP000199229"/>
    </source>
</evidence>
<protein>
    <submittedName>
        <fullName evidence="1">Uncharacterized protein</fullName>
    </submittedName>
</protein>
<dbReference type="AlphaFoldDB" id="A0A1I2XQ56"/>
<feature type="non-terminal residue" evidence="1">
    <location>
        <position position="1"/>
    </location>
</feature>
<gene>
    <name evidence="1" type="ORF">SAMN05192565_1544</name>
</gene>
<dbReference type="EMBL" id="FOPM01000054">
    <property type="protein sequence ID" value="SFH14836.1"/>
    <property type="molecule type" value="Genomic_DNA"/>
</dbReference>